<comment type="caution">
    <text evidence="6">The sequence shown here is derived from an EMBL/GenBank/DDBJ whole genome shotgun (WGS) entry which is preliminary data.</text>
</comment>
<evidence type="ECO:0000256" key="2">
    <source>
        <dbReference type="ARBA" id="ARBA00038334"/>
    </source>
</evidence>
<dbReference type="PANTHER" id="PTHR43329">
    <property type="entry name" value="EPOXIDE HYDROLASE"/>
    <property type="match status" value="1"/>
</dbReference>
<feature type="transmembrane region" description="Helical" evidence="4">
    <location>
        <begin position="35"/>
        <end position="54"/>
    </location>
</feature>
<keyword evidence="4" id="KW-1133">Transmembrane helix</keyword>
<proteinExistence type="inferred from homology"/>
<keyword evidence="4" id="KW-0472">Membrane</keyword>
<gene>
    <name evidence="6" type="ORF">HXX76_008096</name>
</gene>
<dbReference type="EMBL" id="JAEHOC010000018">
    <property type="protein sequence ID" value="KAG2433732.1"/>
    <property type="molecule type" value="Genomic_DNA"/>
</dbReference>
<dbReference type="Proteomes" id="UP000650467">
    <property type="component" value="Unassembled WGS sequence"/>
</dbReference>
<evidence type="ECO:0000313" key="7">
    <source>
        <dbReference type="Proteomes" id="UP000650467"/>
    </source>
</evidence>
<dbReference type="Gene3D" id="3.40.50.1820">
    <property type="entry name" value="alpha/beta hydrolase"/>
    <property type="match status" value="1"/>
</dbReference>
<keyword evidence="7" id="KW-1185">Reference proteome</keyword>
<feature type="domain" description="AB hydrolase-1" evidence="5">
    <location>
        <begin position="109"/>
        <end position="368"/>
    </location>
</feature>
<accession>A0A835SUT4</accession>
<keyword evidence="4" id="KW-0812">Transmembrane</keyword>
<evidence type="ECO:0000256" key="1">
    <source>
        <dbReference type="ARBA" id="ARBA00022801"/>
    </source>
</evidence>
<sequence length="520" mass="54997">MSAAACNGVPGASEVEILKVRAARAVRYPGGLRSLVLMAALLPLAALTLLAMLLRDLWRDPWSFFSSRPRRTDLADLPPELAGIQPVGFDTEPGVRLTGWTFGPRPSRPLLLFLHGFPECWYSWRDQLAHLKDRYEVVALDMRGYNKSSKPAGIASYGLDKLTADVAAVVAALGRDRVTLVAHDWGGAIAWAVAGRYPAMVERLAVLAAPHWLLYLRNITAEQAARSYYFLWFLLPVLPELLLLHTDAAFLEALWLGAGKNEFSPRRRGACTPQDVEIYKAALQEPGSVTAALNYYRATLLTEAGLLQPHPEVVAALRRRLDIPVLVVWGKHDHALCLSNNIDIDQVAPRVRLHVLPDASHWVQADAPERLNAILDEWLADNPVSPAEAVGPAAAAGAEPGQQGNGSGLQQRGAAAAAAAVAAAAKSAGEAAAEVAAGVTARAAEVAAAAQVKAAEVAAAAQVKAAEVAEVAQATAAELVAAAQTEAVEVAAAAQAAVETVEAGVRSRAKKQQPAAPASE</sequence>
<dbReference type="AlphaFoldDB" id="A0A835SUT4"/>
<dbReference type="GO" id="GO:0016787">
    <property type="term" value="F:hydrolase activity"/>
    <property type="evidence" value="ECO:0007669"/>
    <property type="project" value="UniProtKB-KW"/>
</dbReference>
<organism evidence="6 7">
    <name type="scientific">Chlamydomonas incerta</name>
    <dbReference type="NCBI Taxonomy" id="51695"/>
    <lineage>
        <taxon>Eukaryota</taxon>
        <taxon>Viridiplantae</taxon>
        <taxon>Chlorophyta</taxon>
        <taxon>core chlorophytes</taxon>
        <taxon>Chlorophyceae</taxon>
        <taxon>CS clade</taxon>
        <taxon>Chlamydomonadales</taxon>
        <taxon>Chlamydomonadaceae</taxon>
        <taxon>Chlamydomonas</taxon>
    </lineage>
</organism>
<dbReference type="PRINTS" id="PR00111">
    <property type="entry name" value="ABHYDROLASE"/>
</dbReference>
<evidence type="ECO:0000256" key="3">
    <source>
        <dbReference type="SAM" id="MobiDB-lite"/>
    </source>
</evidence>
<reference evidence="6" key="1">
    <citation type="journal article" date="2020" name="bioRxiv">
        <title>Comparative genomics of Chlamydomonas.</title>
        <authorList>
            <person name="Craig R.J."/>
            <person name="Hasan A.R."/>
            <person name="Ness R.W."/>
            <person name="Keightley P.D."/>
        </authorList>
    </citation>
    <scope>NUCLEOTIDE SEQUENCE</scope>
    <source>
        <strain evidence="6">SAG 7.73</strain>
    </source>
</reference>
<dbReference type="OrthoDB" id="7130006at2759"/>
<dbReference type="PRINTS" id="PR00412">
    <property type="entry name" value="EPOXHYDRLASE"/>
</dbReference>
<evidence type="ECO:0000313" key="6">
    <source>
        <dbReference type="EMBL" id="KAG2433732.1"/>
    </source>
</evidence>
<keyword evidence="1" id="KW-0378">Hydrolase</keyword>
<protein>
    <recommendedName>
        <fullName evidence="5">AB hydrolase-1 domain-containing protein</fullName>
    </recommendedName>
</protein>
<feature type="region of interest" description="Disordered" evidence="3">
    <location>
        <begin position="390"/>
        <end position="410"/>
    </location>
</feature>
<dbReference type="Pfam" id="PF00561">
    <property type="entry name" value="Abhydrolase_1"/>
    <property type="match status" value="1"/>
</dbReference>
<feature type="compositionally biased region" description="Low complexity" evidence="3">
    <location>
        <begin position="390"/>
        <end position="402"/>
    </location>
</feature>
<evidence type="ECO:0000256" key="4">
    <source>
        <dbReference type="SAM" id="Phobius"/>
    </source>
</evidence>
<evidence type="ECO:0000259" key="5">
    <source>
        <dbReference type="Pfam" id="PF00561"/>
    </source>
</evidence>
<dbReference type="InterPro" id="IPR000073">
    <property type="entry name" value="AB_hydrolase_1"/>
</dbReference>
<dbReference type="SUPFAM" id="SSF53474">
    <property type="entry name" value="alpha/beta-Hydrolases"/>
    <property type="match status" value="1"/>
</dbReference>
<name>A0A835SUT4_CHLIN</name>
<dbReference type="InterPro" id="IPR000639">
    <property type="entry name" value="Epox_hydrolase-like"/>
</dbReference>
<dbReference type="InterPro" id="IPR029058">
    <property type="entry name" value="AB_hydrolase_fold"/>
</dbReference>
<comment type="similarity">
    <text evidence="2">Belongs to the AB hydrolase superfamily. Epoxide hydrolase family.</text>
</comment>